<gene>
    <name evidence="2" type="ORF">HDA36_003240</name>
</gene>
<dbReference type="Proteomes" id="UP000572635">
    <property type="component" value="Unassembled WGS sequence"/>
</dbReference>
<dbReference type="EMBL" id="JACHDB010000001">
    <property type="protein sequence ID" value="MBB5433156.1"/>
    <property type="molecule type" value="Genomic_DNA"/>
</dbReference>
<evidence type="ECO:0000313" key="3">
    <source>
        <dbReference type="Proteomes" id="UP000572635"/>
    </source>
</evidence>
<organism evidence="2 3">
    <name type="scientific">Nocardiopsis composta</name>
    <dbReference type="NCBI Taxonomy" id="157465"/>
    <lineage>
        <taxon>Bacteria</taxon>
        <taxon>Bacillati</taxon>
        <taxon>Actinomycetota</taxon>
        <taxon>Actinomycetes</taxon>
        <taxon>Streptosporangiales</taxon>
        <taxon>Nocardiopsidaceae</taxon>
        <taxon>Nocardiopsis</taxon>
    </lineage>
</organism>
<evidence type="ECO:0000256" key="1">
    <source>
        <dbReference type="SAM" id="MobiDB-lite"/>
    </source>
</evidence>
<evidence type="ECO:0000313" key="2">
    <source>
        <dbReference type="EMBL" id="MBB5433156.1"/>
    </source>
</evidence>
<reference evidence="2 3" key="1">
    <citation type="submission" date="2020-08" db="EMBL/GenBank/DDBJ databases">
        <title>Sequencing the genomes of 1000 actinobacteria strains.</title>
        <authorList>
            <person name="Klenk H.-P."/>
        </authorList>
    </citation>
    <scope>NUCLEOTIDE SEQUENCE [LARGE SCALE GENOMIC DNA]</scope>
    <source>
        <strain evidence="2 3">DSM 44551</strain>
    </source>
</reference>
<protein>
    <submittedName>
        <fullName evidence="2">Uncharacterized protein</fullName>
    </submittedName>
</protein>
<comment type="caution">
    <text evidence="2">The sequence shown here is derived from an EMBL/GenBank/DDBJ whole genome shotgun (WGS) entry which is preliminary data.</text>
</comment>
<keyword evidence="3" id="KW-1185">Reference proteome</keyword>
<name>A0A7W8QMR4_9ACTN</name>
<dbReference type="AlphaFoldDB" id="A0A7W8QMR4"/>
<proteinExistence type="predicted"/>
<sequence length="52" mass="5493">MDAMAEKGIRERGSGRFESGEHGRNRGCGAGIGVLMSALDEFTDSGDYLLDG</sequence>
<feature type="region of interest" description="Disordered" evidence="1">
    <location>
        <begin position="1"/>
        <end position="23"/>
    </location>
</feature>
<accession>A0A7W8QMR4</accession>